<reference evidence="9 10" key="1">
    <citation type="journal article" date="2012" name="J. Bacteriol.">
        <title>Genome Sequence of n-Alkane-Degrading Hydrocarboniphaga effusa Strain AP103T (ATCC BAA-332T).</title>
        <authorList>
            <person name="Chang H.K."/>
            <person name="Zylstra G.J."/>
            <person name="Chae J.C."/>
        </authorList>
    </citation>
    <scope>NUCLEOTIDE SEQUENCE [LARGE SCALE GENOMIC DNA]</scope>
    <source>
        <strain evidence="9 10">AP103</strain>
    </source>
</reference>
<dbReference type="GO" id="GO:0000160">
    <property type="term" value="P:phosphorelay signal transduction system"/>
    <property type="evidence" value="ECO:0007669"/>
    <property type="project" value="InterPro"/>
</dbReference>
<evidence type="ECO:0000259" key="8">
    <source>
        <dbReference type="PROSITE" id="PS50110"/>
    </source>
</evidence>
<gene>
    <name evidence="9" type="ORF">WQQ_21820</name>
</gene>
<dbReference type="Pfam" id="PF02954">
    <property type="entry name" value="HTH_8"/>
    <property type="match status" value="1"/>
</dbReference>
<dbReference type="Gene3D" id="1.10.8.60">
    <property type="match status" value="1"/>
</dbReference>
<dbReference type="PANTHER" id="PTHR32071:SF86">
    <property type="entry name" value="TWO COMPONENT SIGNAL TRANSDUCTION SYSTEM SIGMA54-DEPENDENT RESPONSE REGULATOR FIS FAMILY"/>
    <property type="match status" value="1"/>
</dbReference>
<sequence length="456" mass="49778">MATVLIVDDNRAVCMALEVLFALHGLKTHSRYTPAEAIEFLENEDVDLVIQDMNFGADTTSGEDGIKLFHAIRESDPDLPVILLTGWTHLEHAVELMRAGAADYLGKPWDDAKLITTVHNLLKLRQATRENQRLRSARKAVRTRVAGAFDLAGLVYESDAMHEIVTLATRVAHADVPVLITGPNGAGKEKIAEIVQANSSVADGPFIRVNVGALPQELMSAELFGAEAGAFTGAQKARVGRFEAADGGTLFLDEIGTLSLEGQVKLLRVLQTGQFERLGSTQTRSVKVRVVSATNADLRAAISAGTFREDLYYRLNVIELRVPPLRDRPDDVLVTARAFLDNAHRLSFEAERALLAYPWPGNVRELQNCVRRACLLAAGEVIQPRELGLPVVNEKPGEAHHGAQPLPEPDRETLQAVLARSGGVIATAARELGLSRQALYRRMEKFGLQKSEPATE</sequence>
<dbReference type="InterPro" id="IPR025943">
    <property type="entry name" value="Sigma_54_int_dom_ATP-bd_2"/>
</dbReference>
<keyword evidence="10" id="KW-1185">Reference proteome</keyword>
<dbReference type="PATRIC" id="fig|1172194.4.peg.2107"/>
<dbReference type="Gene3D" id="3.40.50.2300">
    <property type="match status" value="1"/>
</dbReference>
<feature type="domain" description="Response regulatory" evidence="8">
    <location>
        <begin position="3"/>
        <end position="122"/>
    </location>
</feature>
<proteinExistence type="predicted"/>
<accession>I8TDK1</accession>
<evidence type="ECO:0000256" key="4">
    <source>
        <dbReference type="ARBA" id="ARBA00023125"/>
    </source>
</evidence>
<keyword evidence="1" id="KW-0547">Nucleotide-binding</keyword>
<dbReference type="InterPro" id="IPR002078">
    <property type="entry name" value="Sigma_54_int"/>
</dbReference>
<dbReference type="Proteomes" id="UP000003704">
    <property type="component" value="Unassembled WGS sequence"/>
</dbReference>
<dbReference type="Pfam" id="PF00072">
    <property type="entry name" value="Response_reg"/>
    <property type="match status" value="1"/>
</dbReference>
<dbReference type="STRING" id="1172194.WQQ_21820"/>
<dbReference type="Gene3D" id="3.40.50.300">
    <property type="entry name" value="P-loop containing nucleotide triphosphate hydrolases"/>
    <property type="match status" value="1"/>
</dbReference>
<evidence type="ECO:0000256" key="6">
    <source>
        <dbReference type="PROSITE-ProRule" id="PRU00169"/>
    </source>
</evidence>
<evidence type="ECO:0000256" key="5">
    <source>
        <dbReference type="ARBA" id="ARBA00023163"/>
    </source>
</evidence>
<dbReference type="InterPro" id="IPR025944">
    <property type="entry name" value="Sigma_54_int_dom_CS"/>
</dbReference>
<dbReference type="InterPro" id="IPR003593">
    <property type="entry name" value="AAA+_ATPase"/>
</dbReference>
<evidence type="ECO:0000313" key="10">
    <source>
        <dbReference type="Proteomes" id="UP000003704"/>
    </source>
</evidence>
<evidence type="ECO:0000313" key="9">
    <source>
        <dbReference type="EMBL" id="EIT72045.1"/>
    </source>
</evidence>
<dbReference type="AlphaFoldDB" id="I8TDK1"/>
<keyword evidence="2" id="KW-0067">ATP-binding</keyword>
<dbReference type="InterPro" id="IPR009057">
    <property type="entry name" value="Homeodomain-like_sf"/>
</dbReference>
<dbReference type="PANTHER" id="PTHR32071">
    <property type="entry name" value="TRANSCRIPTIONAL REGULATORY PROTEIN"/>
    <property type="match status" value="1"/>
</dbReference>
<dbReference type="OrthoDB" id="9804019at2"/>
<dbReference type="PROSITE" id="PS00676">
    <property type="entry name" value="SIGMA54_INTERACT_2"/>
    <property type="match status" value="1"/>
</dbReference>
<dbReference type="GO" id="GO:0043565">
    <property type="term" value="F:sequence-specific DNA binding"/>
    <property type="evidence" value="ECO:0007669"/>
    <property type="project" value="InterPro"/>
</dbReference>
<dbReference type="PRINTS" id="PR01590">
    <property type="entry name" value="HTHFIS"/>
</dbReference>
<evidence type="ECO:0000256" key="2">
    <source>
        <dbReference type="ARBA" id="ARBA00022840"/>
    </source>
</evidence>
<organism evidence="9 10">
    <name type="scientific">Hydrocarboniphaga effusa AP103</name>
    <dbReference type="NCBI Taxonomy" id="1172194"/>
    <lineage>
        <taxon>Bacteria</taxon>
        <taxon>Pseudomonadati</taxon>
        <taxon>Pseudomonadota</taxon>
        <taxon>Gammaproteobacteria</taxon>
        <taxon>Nevskiales</taxon>
        <taxon>Nevskiaceae</taxon>
        <taxon>Hydrocarboniphaga</taxon>
    </lineage>
</organism>
<dbReference type="PROSITE" id="PS00688">
    <property type="entry name" value="SIGMA54_INTERACT_3"/>
    <property type="match status" value="1"/>
</dbReference>
<dbReference type="InterPro" id="IPR027417">
    <property type="entry name" value="P-loop_NTPase"/>
</dbReference>
<dbReference type="SMART" id="SM00448">
    <property type="entry name" value="REC"/>
    <property type="match status" value="1"/>
</dbReference>
<dbReference type="Pfam" id="PF00158">
    <property type="entry name" value="Sigma54_activat"/>
    <property type="match status" value="1"/>
</dbReference>
<dbReference type="EMBL" id="AKGD01000001">
    <property type="protein sequence ID" value="EIT72045.1"/>
    <property type="molecule type" value="Genomic_DNA"/>
</dbReference>
<dbReference type="GO" id="GO:0005524">
    <property type="term" value="F:ATP binding"/>
    <property type="evidence" value="ECO:0007669"/>
    <property type="project" value="UniProtKB-KW"/>
</dbReference>
<dbReference type="PROSITE" id="PS50110">
    <property type="entry name" value="RESPONSE_REGULATORY"/>
    <property type="match status" value="1"/>
</dbReference>
<evidence type="ECO:0000256" key="3">
    <source>
        <dbReference type="ARBA" id="ARBA00023015"/>
    </source>
</evidence>
<keyword evidence="3" id="KW-0805">Transcription regulation</keyword>
<name>I8TDK1_9GAMM</name>
<dbReference type="Gene3D" id="1.10.10.60">
    <property type="entry name" value="Homeodomain-like"/>
    <property type="match status" value="1"/>
</dbReference>
<dbReference type="SMART" id="SM00382">
    <property type="entry name" value="AAA"/>
    <property type="match status" value="1"/>
</dbReference>
<dbReference type="SUPFAM" id="SSF52540">
    <property type="entry name" value="P-loop containing nucleoside triphosphate hydrolases"/>
    <property type="match status" value="1"/>
</dbReference>
<dbReference type="InterPro" id="IPR002197">
    <property type="entry name" value="HTH_Fis"/>
</dbReference>
<protein>
    <submittedName>
        <fullName evidence="9">Response regulator receiver protein</fullName>
    </submittedName>
</protein>
<dbReference type="SUPFAM" id="SSF52172">
    <property type="entry name" value="CheY-like"/>
    <property type="match status" value="1"/>
</dbReference>
<dbReference type="InterPro" id="IPR011006">
    <property type="entry name" value="CheY-like_superfamily"/>
</dbReference>
<feature type="modified residue" description="4-aspartylphosphate" evidence="6">
    <location>
        <position position="52"/>
    </location>
</feature>
<dbReference type="RefSeq" id="WP_007185125.1">
    <property type="nucleotide sequence ID" value="NZ_AKGD01000001.1"/>
</dbReference>
<evidence type="ECO:0000259" key="7">
    <source>
        <dbReference type="PROSITE" id="PS50045"/>
    </source>
</evidence>
<keyword evidence="4" id="KW-0238">DNA-binding</keyword>
<dbReference type="InterPro" id="IPR058031">
    <property type="entry name" value="AAA_lid_NorR"/>
</dbReference>
<dbReference type="FunFam" id="3.40.50.300:FF:000006">
    <property type="entry name" value="DNA-binding transcriptional regulator NtrC"/>
    <property type="match status" value="1"/>
</dbReference>
<dbReference type="SUPFAM" id="SSF46689">
    <property type="entry name" value="Homeodomain-like"/>
    <property type="match status" value="1"/>
</dbReference>
<dbReference type="PROSITE" id="PS50045">
    <property type="entry name" value="SIGMA54_INTERACT_4"/>
    <property type="match status" value="1"/>
</dbReference>
<dbReference type="GO" id="GO:0006355">
    <property type="term" value="P:regulation of DNA-templated transcription"/>
    <property type="evidence" value="ECO:0007669"/>
    <property type="project" value="InterPro"/>
</dbReference>
<feature type="domain" description="Sigma-54 factor interaction" evidence="7">
    <location>
        <begin position="154"/>
        <end position="375"/>
    </location>
</feature>
<dbReference type="InterPro" id="IPR001789">
    <property type="entry name" value="Sig_transdc_resp-reg_receiver"/>
</dbReference>
<evidence type="ECO:0000256" key="1">
    <source>
        <dbReference type="ARBA" id="ARBA00022741"/>
    </source>
</evidence>
<keyword evidence="5" id="KW-0804">Transcription</keyword>
<keyword evidence="6" id="KW-0597">Phosphoprotein</keyword>
<dbReference type="Pfam" id="PF25601">
    <property type="entry name" value="AAA_lid_14"/>
    <property type="match status" value="1"/>
</dbReference>
<comment type="caution">
    <text evidence="9">The sequence shown here is derived from an EMBL/GenBank/DDBJ whole genome shotgun (WGS) entry which is preliminary data.</text>
</comment>
<dbReference type="CDD" id="cd00009">
    <property type="entry name" value="AAA"/>
    <property type="match status" value="1"/>
</dbReference>